<dbReference type="InterPro" id="IPR001789">
    <property type="entry name" value="Sig_transdc_resp-reg_receiver"/>
</dbReference>
<keyword evidence="1 2" id="KW-0597">Phosphoprotein</keyword>
<dbReference type="SUPFAM" id="SSF52172">
    <property type="entry name" value="CheY-like"/>
    <property type="match status" value="2"/>
</dbReference>
<dbReference type="SMART" id="SM00448">
    <property type="entry name" value="REC"/>
    <property type="match status" value="2"/>
</dbReference>
<dbReference type="Gene3D" id="3.40.50.2300">
    <property type="match status" value="2"/>
</dbReference>
<organism evidence="6 7">
    <name type="scientific">Gemmata massiliana</name>
    <dbReference type="NCBI Taxonomy" id="1210884"/>
    <lineage>
        <taxon>Bacteria</taxon>
        <taxon>Pseudomonadati</taxon>
        <taxon>Planctomycetota</taxon>
        <taxon>Planctomycetia</taxon>
        <taxon>Gemmatales</taxon>
        <taxon>Gemmataceae</taxon>
        <taxon>Gemmata</taxon>
    </lineage>
</organism>
<dbReference type="RefSeq" id="WP_197909455.1">
    <property type="nucleotide sequence ID" value="NZ_LR593886.1"/>
</dbReference>
<feature type="modified residue" description="4-aspartylphosphate" evidence="2">
    <location>
        <position position="252"/>
    </location>
</feature>
<feature type="domain" description="Response regulatory" evidence="4">
    <location>
        <begin position="203"/>
        <end position="319"/>
    </location>
</feature>
<evidence type="ECO:0000313" key="7">
    <source>
        <dbReference type="Proteomes" id="UP000464178"/>
    </source>
</evidence>
<dbReference type="GO" id="GO:0000160">
    <property type="term" value="P:phosphorelay signal transduction system"/>
    <property type="evidence" value="ECO:0007669"/>
    <property type="project" value="InterPro"/>
</dbReference>
<dbReference type="InterPro" id="IPR003660">
    <property type="entry name" value="HAMP_dom"/>
</dbReference>
<dbReference type="InterPro" id="IPR011006">
    <property type="entry name" value="CheY-like_superfamily"/>
</dbReference>
<evidence type="ECO:0000313" key="6">
    <source>
        <dbReference type="EMBL" id="VTR91402.1"/>
    </source>
</evidence>
<feature type="domain" description="Response regulatory" evidence="4">
    <location>
        <begin position="3"/>
        <end position="119"/>
    </location>
</feature>
<feature type="region of interest" description="Disordered" evidence="3">
    <location>
        <begin position="170"/>
        <end position="193"/>
    </location>
</feature>
<dbReference type="InterPro" id="IPR050595">
    <property type="entry name" value="Bact_response_regulator"/>
</dbReference>
<proteinExistence type="predicted"/>
<name>A0A6P2CWC1_9BACT</name>
<dbReference type="Pfam" id="PF00072">
    <property type="entry name" value="Response_reg"/>
    <property type="match status" value="2"/>
</dbReference>
<reference evidence="6 7" key="1">
    <citation type="submission" date="2019-05" db="EMBL/GenBank/DDBJ databases">
        <authorList>
            <consortium name="Science for Life Laboratories"/>
        </authorList>
    </citation>
    <scope>NUCLEOTIDE SEQUENCE [LARGE SCALE GENOMIC DNA]</scope>
    <source>
        <strain evidence="6">Soil9</strain>
    </source>
</reference>
<dbReference type="AlphaFoldDB" id="A0A6P2CWC1"/>
<feature type="modified residue" description="4-aspartylphosphate" evidence="2">
    <location>
        <position position="52"/>
    </location>
</feature>
<evidence type="ECO:0008006" key="8">
    <source>
        <dbReference type="Google" id="ProtNLM"/>
    </source>
</evidence>
<evidence type="ECO:0000256" key="2">
    <source>
        <dbReference type="PROSITE-ProRule" id="PRU00169"/>
    </source>
</evidence>
<dbReference type="PANTHER" id="PTHR44591">
    <property type="entry name" value="STRESS RESPONSE REGULATOR PROTEIN 1"/>
    <property type="match status" value="1"/>
</dbReference>
<dbReference type="KEGG" id="gms:SOIL9_63120"/>
<evidence type="ECO:0000259" key="5">
    <source>
        <dbReference type="PROSITE" id="PS50885"/>
    </source>
</evidence>
<gene>
    <name evidence="6" type="ORF">SOIL9_63120</name>
</gene>
<evidence type="ECO:0000259" key="4">
    <source>
        <dbReference type="PROSITE" id="PS50110"/>
    </source>
</evidence>
<dbReference type="EMBL" id="LR593886">
    <property type="protein sequence ID" value="VTR91402.1"/>
    <property type="molecule type" value="Genomic_DNA"/>
</dbReference>
<dbReference type="GO" id="GO:0016020">
    <property type="term" value="C:membrane"/>
    <property type="evidence" value="ECO:0007669"/>
    <property type="project" value="InterPro"/>
</dbReference>
<feature type="domain" description="HAMP" evidence="5">
    <location>
        <begin position="329"/>
        <end position="384"/>
    </location>
</feature>
<dbReference type="Gene3D" id="6.10.340.10">
    <property type="match status" value="1"/>
</dbReference>
<feature type="region of interest" description="Disordered" evidence="3">
    <location>
        <begin position="426"/>
        <end position="449"/>
    </location>
</feature>
<sequence>MPRLLLVEDEQVNRDLFRRRLERKGYTVLTAEDGASALSLTSNEAPDLVLMDLGLPDVDGWEVTKRLKTDPVTAAIPIIVLSAHATSDAKERAFAAGCQDFETKPVNWDGLFRKIEEWLAKAQDGTTRAAAEATVQTLEQASSTGVMSALQAIRALPPDTSPAETLLFNPKTAGVTPLPTGKHPVLKPPKDETKDTCEVRPKCILVVEDNDANRVMLCRRLNKHGYATVEAANGREALDAVHAHTFDLVLCDIMMPEVDGYEVLRELKADPDLKALPVIMISALDDMTGVVRCIEMGAEDYLQKPYDPVMLHARINACLDKRRLRDQELAYLRAVTTLTRAAELVEQGQFDSELLAPVAGRDDALGTLARVFDRMAREVQARMKQLQSDMQQMTKVEIDRREVVHEVARVTASDAFEKARKYAEEARARRHSAPNPMTETMLLPKKPKI</sequence>
<evidence type="ECO:0000256" key="3">
    <source>
        <dbReference type="SAM" id="MobiDB-lite"/>
    </source>
</evidence>
<dbReference type="CDD" id="cd06225">
    <property type="entry name" value="HAMP"/>
    <property type="match status" value="1"/>
</dbReference>
<dbReference type="PROSITE" id="PS50110">
    <property type="entry name" value="RESPONSE_REGULATORY"/>
    <property type="match status" value="2"/>
</dbReference>
<evidence type="ECO:0000256" key="1">
    <source>
        <dbReference type="ARBA" id="ARBA00022553"/>
    </source>
</evidence>
<protein>
    <recommendedName>
        <fullName evidence="8">Response regulatory domain-containing protein</fullName>
    </recommendedName>
</protein>
<dbReference type="SMART" id="SM00304">
    <property type="entry name" value="HAMP"/>
    <property type="match status" value="1"/>
</dbReference>
<dbReference type="PANTHER" id="PTHR44591:SF3">
    <property type="entry name" value="RESPONSE REGULATORY DOMAIN-CONTAINING PROTEIN"/>
    <property type="match status" value="1"/>
</dbReference>
<keyword evidence="7" id="KW-1185">Reference proteome</keyword>
<accession>A0A6P2CWC1</accession>
<dbReference type="PROSITE" id="PS50885">
    <property type="entry name" value="HAMP"/>
    <property type="match status" value="1"/>
</dbReference>
<dbReference type="Proteomes" id="UP000464178">
    <property type="component" value="Chromosome"/>
</dbReference>